<feature type="transmembrane region" description="Helical" evidence="6">
    <location>
        <begin position="384"/>
        <end position="408"/>
    </location>
</feature>
<dbReference type="GO" id="GO:0022857">
    <property type="term" value="F:transmembrane transporter activity"/>
    <property type="evidence" value="ECO:0007669"/>
    <property type="project" value="InterPro"/>
</dbReference>
<protein>
    <submittedName>
        <fullName evidence="8">Putative MSF multidrug transporter</fullName>
    </submittedName>
</protein>
<evidence type="ECO:0000256" key="6">
    <source>
        <dbReference type="SAM" id="Phobius"/>
    </source>
</evidence>
<proteinExistence type="predicted"/>
<dbReference type="GO" id="GO:0005886">
    <property type="term" value="C:plasma membrane"/>
    <property type="evidence" value="ECO:0007669"/>
    <property type="project" value="TreeGrafter"/>
</dbReference>
<feature type="transmembrane region" description="Helical" evidence="6">
    <location>
        <begin position="290"/>
        <end position="308"/>
    </location>
</feature>
<dbReference type="InterPro" id="IPR011701">
    <property type="entry name" value="MFS"/>
</dbReference>
<evidence type="ECO:0000256" key="3">
    <source>
        <dbReference type="ARBA" id="ARBA00022989"/>
    </source>
</evidence>
<accession>A0A6A5RCN2</accession>
<feature type="transmembrane region" description="Helical" evidence="6">
    <location>
        <begin position="149"/>
        <end position="172"/>
    </location>
</feature>
<feature type="transmembrane region" description="Helical" evidence="6">
    <location>
        <begin position="248"/>
        <end position="269"/>
    </location>
</feature>
<dbReference type="InterPro" id="IPR020846">
    <property type="entry name" value="MFS_dom"/>
</dbReference>
<gene>
    <name evidence="8" type="ORF">M421DRAFT_72771</name>
</gene>
<feature type="transmembrane region" description="Helical" evidence="6">
    <location>
        <begin position="420"/>
        <end position="441"/>
    </location>
</feature>
<reference evidence="8" key="1">
    <citation type="journal article" date="2020" name="Stud. Mycol.">
        <title>101 Dothideomycetes genomes: a test case for predicting lifestyles and emergence of pathogens.</title>
        <authorList>
            <person name="Haridas S."/>
            <person name="Albert R."/>
            <person name="Binder M."/>
            <person name="Bloem J."/>
            <person name="Labutti K."/>
            <person name="Salamov A."/>
            <person name="Andreopoulos B."/>
            <person name="Baker S."/>
            <person name="Barry K."/>
            <person name="Bills G."/>
            <person name="Bluhm B."/>
            <person name="Cannon C."/>
            <person name="Castanera R."/>
            <person name="Culley D."/>
            <person name="Daum C."/>
            <person name="Ezra D."/>
            <person name="Gonzalez J."/>
            <person name="Henrissat B."/>
            <person name="Kuo A."/>
            <person name="Liang C."/>
            <person name="Lipzen A."/>
            <person name="Lutzoni F."/>
            <person name="Magnuson J."/>
            <person name="Mondo S."/>
            <person name="Nolan M."/>
            <person name="Ohm R."/>
            <person name="Pangilinan J."/>
            <person name="Park H.-J."/>
            <person name="Ramirez L."/>
            <person name="Alfaro M."/>
            <person name="Sun H."/>
            <person name="Tritt A."/>
            <person name="Yoshinaga Y."/>
            <person name="Zwiers L.-H."/>
            <person name="Turgeon B."/>
            <person name="Goodwin S."/>
            <person name="Spatafora J."/>
            <person name="Crous P."/>
            <person name="Grigoriev I."/>
        </authorList>
    </citation>
    <scope>NUCLEOTIDE SEQUENCE</scope>
    <source>
        <strain evidence="8">CBS 183.55</strain>
    </source>
</reference>
<keyword evidence="4 6" id="KW-0472">Membrane</keyword>
<feature type="transmembrane region" description="Helical" evidence="6">
    <location>
        <begin position="328"/>
        <end position="348"/>
    </location>
</feature>
<feature type="transmembrane region" description="Helical" evidence="6">
    <location>
        <begin position="62"/>
        <end position="80"/>
    </location>
</feature>
<dbReference type="Pfam" id="PF07690">
    <property type="entry name" value="MFS_1"/>
    <property type="match status" value="1"/>
</dbReference>
<feature type="transmembrane region" description="Helical" evidence="6">
    <location>
        <begin position="491"/>
        <end position="511"/>
    </location>
</feature>
<dbReference type="EMBL" id="ML978994">
    <property type="protein sequence ID" value="KAF1924376.1"/>
    <property type="molecule type" value="Genomic_DNA"/>
</dbReference>
<dbReference type="Gene3D" id="1.20.1250.20">
    <property type="entry name" value="MFS general substrate transporter like domains"/>
    <property type="match status" value="1"/>
</dbReference>
<dbReference type="RefSeq" id="XP_033444629.1">
    <property type="nucleotide sequence ID" value="XM_033596915.1"/>
</dbReference>
<dbReference type="Gene3D" id="1.20.1720.10">
    <property type="entry name" value="Multidrug resistance protein D"/>
    <property type="match status" value="1"/>
</dbReference>
<feature type="transmembrane region" description="Helical" evidence="6">
    <location>
        <begin position="27"/>
        <end position="50"/>
    </location>
</feature>
<comment type="subcellular location">
    <subcellularLocation>
        <location evidence="1">Membrane</location>
        <topology evidence="1">Multi-pass membrane protein</topology>
    </subcellularLocation>
</comment>
<dbReference type="PRINTS" id="PR01036">
    <property type="entry name" value="TCRTETB"/>
</dbReference>
<dbReference type="SUPFAM" id="SSF103473">
    <property type="entry name" value="MFS general substrate transporter"/>
    <property type="match status" value="1"/>
</dbReference>
<name>A0A6A5RCN2_9PLEO</name>
<feature type="transmembrane region" description="Helical" evidence="6">
    <location>
        <begin position="117"/>
        <end position="142"/>
    </location>
</feature>
<dbReference type="PANTHER" id="PTHR23501">
    <property type="entry name" value="MAJOR FACILITATOR SUPERFAMILY"/>
    <property type="match status" value="1"/>
</dbReference>
<keyword evidence="2 6" id="KW-0812">Transmembrane</keyword>
<dbReference type="GeneID" id="54354582"/>
<keyword evidence="9" id="KW-1185">Reference proteome</keyword>
<feature type="transmembrane region" description="Helical" evidence="6">
    <location>
        <begin position="178"/>
        <end position="198"/>
    </location>
</feature>
<dbReference type="OrthoDB" id="440553at2759"/>
<feature type="transmembrane region" description="Helical" evidence="6">
    <location>
        <begin position="355"/>
        <end position="372"/>
    </location>
</feature>
<dbReference type="PANTHER" id="PTHR23501:SF43">
    <property type="entry name" value="MULTIDRUG TRANSPORTER, PUTATIVE (AFU_ORTHOLOGUE AFUA_6G03040)-RELATED"/>
    <property type="match status" value="1"/>
</dbReference>
<evidence type="ECO:0000259" key="7">
    <source>
        <dbReference type="PROSITE" id="PS50850"/>
    </source>
</evidence>
<feature type="domain" description="Major facilitator superfamily (MFS) profile" evidence="7">
    <location>
        <begin position="27"/>
        <end position="513"/>
    </location>
</feature>
<evidence type="ECO:0000313" key="9">
    <source>
        <dbReference type="Proteomes" id="UP000800082"/>
    </source>
</evidence>
<sequence>MSAESANASVGAPSTAPNISSARLQTIIAGLWFCLFISALDTTIVTTALTKISSGFSALEQAAWLVTTYLLTYNSFLMITAKLSDVWGLKNVLLICGAIFLIFSMACGAAQTMTQLVVFRAFQGIGGSGLYSLTFVSILKLIVPEKIGFYSGVVSSVFTMSNLLGPLLGGIIADRSTWRWIFFMNGPICAVAMTLIYFSMPTQKDGKSNAERIRGLDSIGGILSICWPIPLIFALQEAGVSHPWSSGVIIGTLIAGIVLFFLFGFYEAWITYRTKVDPIFPIRFLRNPSMALILLSMFLLGMPFYAIFVQLPQRFQTVNFTTAERAGVLLLPCTLISPVGAMAAGLAAKKIATEYILILSAAIVCVGTGLMGSLPTHSHLWTGIYGYEVIIGLGLGLASPPYFMLLATSIAEKDISVGTGALNMMRTLGGCVAVAICTAVHREYTADRLTAYLSPQQIADVQTSSAALAPMPEILKNEVAGVFGGSYNRQFLIILAFTVLNLLITVLLAVVRKKKGVFGKLAERTEENEFFKAAEKASDEEKIPASKSENTVEAAHLTNDSDEILAMPVEPKEGKF</sequence>
<organism evidence="8 9">
    <name type="scientific">Didymella exigua CBS 183.55</name>
    <dbReference type="NCBI Taxonomy" id="1150837"/>
    <lineage>
        <taxon>Eukaryota</taxon>
        <taxon>Fungi</taxon>
        <taxon>Dikarya</taxon>
        <taxon>Ascomycota</taxon>
        <taxon>Pezizomycotina</taxon>
        <taxon>Dothideomycetes</taxon>
        <taxon>Pleosporomycetidae</taxon>
        <taxon>Pleosporales</taxon>
        <taxon>Pleosporineae</taxon>
        <taxon>Didymellaceae</taxon>
        <taxon>Didymella</taxon>
    </lineage>
</organism>
<dbReference type="AlphaFoldDB" id="A0A6A5RCN2"/>
<evidence type="ECO:0000256" key="4">
    <source>
        <dbReference type="ARBA" id="ARBA00023136"/>
    </source>
</evidence>
<feature type="transmembrane region" description="Helical" evidence="6">
    <location>
        <begin position="219"/>
        <end position="236"/>
    </location>
</feature>
<dbReference type="Proteomes" id="UP000800082">
    <property type="component" value="Unassembled WGS sequence"/>
</dbReference>
<evidence type="ECO:0000256" key="2">
    <source>
        <dbReference type="ARBA" id="ARBA00022692"/>
    </source>
</evidence>
<evidence type="ECO:0000313" key="8">
    <source>
        <dbReference type="EMBL" id="KAF1924376.1"/>
    </source>
</evidence>
<feature type="transmembrane region" description="Helical" evidence="6">
    <location>
        <begin position="92"/>
        <end position="111"/>
    </location>
</feature>
<dbReference type="PROSITE" id="PS50850">
    <property type="entry name" value="MFS"/>
    <property type="match status" value="1"/>
</dbReference>
<keyword evidence="3 6" id="KW-1133">Transmembrane helix</keyword>
<evidence type="ECO:0000256" key="1">
    <source>
        <dbReference type="ARBA" id="ARBA00004141"/>
    </source>
</evidence>
<dbReference type="InterPro" id="IPR036259">
    <property type="entry name" value="MFS_trans_sf"/>
</dbReference>
<feature type="region of interest" description="Disordered" evidence="5">
    <location>
        <begin position="536"/>
        <end position="576"/>
    </location>
</feature>
<evidence type="ECO:0000256" key="5">
    <source>
        <dbReference type="SAM" id="MobiDB-lite"/>
    </source>
</evidence>